<dbReference type="PANTHER" id="PTHR42888:SF1">
    <property type="entry name" value="LARGE RIBOSOMAL SUBUNIT PROTEIN BL36C"/>
    <property type="match status" value="1"/>
</dbReference>
<proteinExistence type="inferred from homology"/>
<sequence length="37" mass="4281">MKVSASIKVRCAKCRVIRRKGRAMIICENPKHKQRQG</sequence>
<evidence type="ECO:0008006" key="5">
    <source>
        <dbReference type="Google" id="ProtNLM"/>
    </source>
</evidence>
<dbReference type="GO" id="GO:0003735">
    <property type="term" value="F:structural constituent of ribosome"/>
    <property type="evidence" value="ECO:0007669"/>
    <property type="project" value="InterPro"/>
</dbReference>
<evidence type="ECO:0000256" key="2">
    <source>
        <dbReference type="ARBA" id="ARBA00022980"/>
    </source>
</evidence>
<dbReference type="Pfam" id="PF00444">
    <property type="entry name" value="Ribosomal_L36"/>
    <property type="match status" value="1"/>
</dbReference>
<dbReference type="SUPFAM" id="SSF57840">
    <property type="entry name" value="Ribosomal protein L36"/>
    <property type="match status" value="1"/>
</dbReference>
<dbReference type="AlphaFoldDB" id="A0A381ZCQ7"/>
<evidence type="ECO:0000256" key="3">
    <source>
        <dbReference type="ARBA" id="ARBA00023274"/>
    </source>
</evidence>
<keyword evidence="3" id="KW-0687">Ribonucleoprotein</keyword>
<comment type="similarity">
    <text evidence="1">Belongs to the bacterial ribosomal protein bL36 family.</text>
</comment>
<dbReference type="PANTHER" id="PTHR42888">
    <property type="entry name" value="50S RIBOSOMAL PROTEIN L36, CHLOROPLASTIC"/>
    <property type="match status" value="1"/>
</dbReference>
<dbReference type="InterPro" id="IPR000473">
    <property type="entry name" value="Ribosomal_bL36"/>
</dbReference>
<dbReference type="NCBIfam" id="TIGR01022">
    <property type="entry name" value="rpmJ_bact"/>
    <property type="match status" value="1"/>
</dbReference>
<dbReference type="GO" id="GO:0006412">
    <property type="term" value="P:translation"/>
    <property type="evidence" value="ECO:0007669"/>
    <property type="project" value="InterPro"/>
</dbReference>
<name>A0A381ZCQ7_9ZZZZ</name>
<evidence type="ECO:0000313" key="4">
    <source>
        <dbReference type="EMBL" id="SVA87078.1"/>
    </source>
</evidence>
<dbReference type="GO" id="GO:0005840">
    <property type="term" value="C:ribosome"/>
    <property type="evidence" value="ECO:0007669"/>
    <property type="project" value="UniProtKB-KW"/>
</dbReference>
<protein>
    <recommendedName>
        <fullName evidence="5">Ribosomal protein L36</fullName>
    </recommendedName>
</protein>
<dbReference type="InterPro" id="IPR035977">
    <property type="entry name" value="Ribosomal_bL36_sp"/>
</dbReference>
<dbReference type="GO" id="GO:1990904">
    <property type="term" value="C:ribonucleoprotein complex"/>
    <property type="evidence" value="ECO:0007669"/>
    <property type="project" value="UniProtKB-KW"/>
</dbReference>
<organism evidence="4">
    <name type="scientific">marine metagenome</name>
    <dbReference type="NCBI Taxonomy" id="408172"/>
    <lineage>
        <taxon>unclassified sequences</taxon>
        <taxon>metagenomes</taxon>
        <taxon>ecological metagenomes</taxon>
    </lineage>
</organism>
<dbReference type="HAMAP" id="MF_00251">
    <property type="entry name" value="Ribosomal_bL36"/>
    <property type="match status" value="1"/>
</dbReference>
<dbReference type="GO" id="GO:0005737">
    <property type="term" value="C:cytoplasm"/>
    <property type="evidence" value="ECO:0007669"/>
    <property type="project" value="UniProtKB-ARBA"/>
</dbReference>
<accession>A0A381ZCQ7</accession>
<gene>
    <name evidence="4" type="ORF">METZ01_LOCUS139932</name>
</gene>
<reference evidence="4" key="1">
    <citation type="submission" date="2018-05" db="EMBL/GenBank/DDBJ databases">
        <authorList>
            <person name="Lanie J.A."/>
            <person name="Ng W.-L."/>
            <person name="Kazmierczak K.M."/>
            <person name="Andrzejewski T.M."/>
            <person name="Davidsen T.M."/>
            <person name="Wayne K.J."/>
            <person name="Tettelin H."/>
            <person name="Glass J.I."/>
            <person name="Rusch D."/>
            <person name="Podicherti R."/>
            <person name="Tsui H.-C.T."/>
            <person name="Winkler M.E."/>
        </authorList>
    </citation>
    <scope>NUCLEOTIDE SEQUENCE</scope>
</reference>
<evidence type="ECO:0000256" key="1">
    <source>
        <dbReference type="ARBA" id="ARBA00007645"/>
    </source>
</evidence>
<dbReference type="EMBL" id="UINC01020829">
    <property type="protein sequence ID" value="SVA87078.1"/>
    <property type="molecule type" value="Genomic_DNA"/>
</dbReference>
<keyword evidence="2" id="KW-0689">Ribosomal protein</keyword>